<dbReference type="Pfam" id="PF09118">
    <property type="entry name" value="GO-like_E_set"/>
    <property type="match status" value="1"/>
</dbReference>
<organism evidence="5 6">
    <name type="scientific">Filobasidium floriforme</name>
    <dbReference type="NCBI Taxonomy" id="5210"/>
    <lineage>
        <taxon>Eukaryota</taxon>
        <taxon>Fungi</taxon>
        <taxon>Dikarya</taxon>
        <taxon>Basidiomycota</taxon>
        <taxon>Agaricomycotina</taxon>
        <taxon>Tremellomycetes</taxon>
        <taxon>Filobasidiales</taxon>
        <taxon>Filobasidiaceae</taxon>
        <taxon>Filobasidium</taxon>
    </lineage>
</organism>
<evidence type="ECO:0000259" key="3">
    <source>
        <dbReference type="Pfam" id="PF07250"/>
    </source>
</evidence>
<dbReference type="InterPro" id="IPR011043">
    <property type="entry name" value="Gal_Oxase/kelch_b-propeller"/>
</dbReference>
<dbReference type="Gene3D" id="2.130.10.80">
    <property type="entry name" value="Galactose oxidase/kelch, beta-propeller"/>
    <property type="match status" value="1"/>
</dbReference>
<feature type="domain" description="Galactose oxidase-like Early set" evidence="4">
    <location>
        <begin position="485"/>
        <end position="590"/>
    </location>
</feature>
<keyword evidence="1 2" id="KW-0732">Signal</keyword>
<name>A0A8K0JRQ8_9TREE</name>
<protein>
    <recommendedName>
        <fullName evidence="7">Glyoxal oxidase</fullName>
    </recommendedName>
</protein>
<dbReference type="InterPro" id="IPR037293">
    <property type="entry name" value="Gal_Oxidase_central_sf"/>
</dbReference>
<evidence type="ECO:0000313" key="6">
    <source>
        <dbReference type="Proteomes" id="UP000812966"/>
    </source>
</evidence>
<dbReference type="EMBL" id="JABELV010000017">
    <property type="protein sequence ID" value="KAG7566974.1"/>
    <property type="molecule type" value="Genomic_DNA"/>
</dbReference>
<dbReference type="Proteomes" id="UP000812966">
    <property type="component" value="Unassembled WGS sequence"/>
</dbReference>
<dbReference type="InterPro" id="IPR009880">
    <property type="entry name" value="Glyoxal_oxidase_N"/>
</dbReference>
<dbReference type="SUPFAM" id="SSF50965">
    <property type="entry name" value="Galactose oxidase, central domain"/>
    <property type="match status" value="1"/>
</dbReference>
<feature type="chain" id="PRO_5035466657" description="Glyoxal oxidase" evidence="2">
    <location>
        <begin position="21"/>
        <end position="664"/>
    </location>
</feature>
<dbReference type="SUPFAM" id="SSF81296">
    <property type="entry name" value="E set domains"/>
    <property type="match status" value="1"/>
</dbReference>
<evidence type="ECO:0008006" key="7">
    <source>
        <dbReference type="Google" id="ProtNLM"/>
    </source>
</evidence>
<dbReference type="PANTHER" id="PTHR32208">
    <property type="entry name" value="SECRETED PROTEIN-RELATED"/>
    <property type="match status" value="1"/>
</dbReference>
<dbReference type="InterPro" id="IPR014756">
    <property type="entry name" value="Ig_E-set"/>
</dbReference>
<dbReference type="InterPro" id="IPR015202">
    <property type="entry name" value="GO-like_E_set"/>
</dbReference>
<gene>
    <name evidence="5" type="ORF">FFLO_01233</name>
</gene>
<evidence type="ECO:0000313" key="5">
    <source>
        <dbReference type="EMBL" id="KAG7566974.1"/>
    </source>
</evidence>
<dbReference type="Pfam" id="PF07250">
    <property type="entry name" value="Glyoxal_oxid_N"/>
    <property type="match status" value="1"/>
</dbReference>
<dbReference type="Gene3D" id="2.60.40.10">
    <property type="entry name" value="Immunoglobulins"/>
    <property type="match status" value="1"/>
</dbReference>
<dbReference type="PANTHER" id="PTHR32208:SF21">
    <property type="entry name" value="LOW QUALITY PROTEIN: ALDEHYDE OXIDASE GLOX-LIKE"/>
    <property type="match status" value="1"/>
</dbReference>
<feature type="signal peptide" evidence="2">
    <location>
        <begin position="1"/>
        <end position="20"/>
    </location>
</feature>
<dbReference type="AlphaFoldDB" id="A0A8K0JRQ8"/>
<sequence length="664" mass="70562">MSLPTILVALTSALIPFTSAVPTASGSGSQQQKRQQAITPETFQVVGNSGVSAQMMFNPGVGDKVYIIDKTENNPLTVTSDSGRTHPAWAVSYDTITNEVRAMDVESNPFCAGGMSLGNGSWAVFGGNQPITTGGAAVADEGVYSDTDGGAAIRVLEPCADDSCEYRQGTQTFIRKDTDANIGGYLQMTGNRWYPTAEALEDGSLIVIGGDNNGGYVNTVLQDNPTYEFFPPKGDGQAIHLQWLADNLPVNLYPLTWMLPSGKLFMQANFSTILYDWHTQETTNLPWMPYAVRVYPASAASTMLPLTPANNYTATLLFCGGSNPSDWGSDGGVKTNITAVTADDSCVRISPDDANPKYEDDDFLPTGRTMGQFVYLPDGQLWMGNGAHMGTAGYGDEGWGLGMSYASEPIYQPGLYNPNAAAGSKWNWNLAASTQERLYHSTVVLLKDGSLLISGSNPNADVSTKQWATSYSVERWYPSWYNEARPGNQGFPETLSYGGDYWSMTLNTTDEATVKSAKVNVIRGGFSTHAIQFGQRFLELITSYEIDQEAGTTTLYVTQMPPNAALFTPGPAMLFLVLDGVPSHGQYVMVGSGQIGDQPIATAATLPASGIKQAAANTTTSAGGAAVTGTKAEASSNTNAASATVALPLGLSMTAGLVAVWFAL</sequence>
<reference evidence="5" key="1">
    <citation type="submission" date="2020-04" db="EMBL/GenBank/DDBJ databases">
        <title>Analysis of mating type loci in Filobasidium floriforme.</title>
        <authorList>
            <person name="Nowrousian M."/>
        </authorList>
    </citation>
    <scope>NUCLEOTIDE SEQUENCE</scope>
    <source>
        <strain evidence="5">CBS 6242</strain>
    </source>
</reference>
<accession>A0A8K0JRQ8</accession>
<dbReference type="InterPro" id="IPR013783">
    <property type="entry name" value="Ig-like_fold"/>
</dbReference>
<evidence type="ECO:0000256" key="1">
    <source>
        <dbReference type="ARBA" id="ARBA00022729"/>
    </source>
</evidence>
<evidence type="ECO:0000256" key="2">
    <source>
        <dbReference type="SAM" id="SignalP"/>
    </source>
</evidence>
<feature type="domain" description="Glyoxal oxidase N-terminal" evidence="3">
    <location>
        <begin position="88"/>
        <end position="479"/>
    </location>
</feature>
<dbReference type="CDD" id="cd02851">
    <property type="entry name" value="E_set_GO_C"/>
    <property type="match status" value="1"/>
</dbReference>
<comment type="caution">
    <text evidence="5">The sequence shown here is derived from an EMBL/GenBank/DDBJ whole genome shotgun (WGS) entry which is preliminary data.</text>
</comment>
<keyword evidence="6" id="KW-1185">Reference proteome</keyword>
<evidence type="ECO:0000259" key="4">
    <source>
        <dbReference type="Pfam" id="PF09118"/>
    </source>
</evidence>
<proteinExistence type="predicted"/>